<dbReference type="AlphaFoldDB" id="A0A845LJ89"/>
<feature type="domain" description="Phosphoribosyltransferase" evidence="1">
    <location>
        <begin position="16"/>
        <end position="181"/>
    </location>
</feature>
<protein>
    <submittedName>
        <fullName evidence="2">Phosphoribosyltransferase</fullName>
    </submittedName>
</protein>
<organism evidence="2 3">
    <name type="scientific">Heliomicrobium gestii</name>
    <name type="common">Heliobacterium gestii</name>
    <dbReference type="NCBI Taxonomy" id="2699"/>
    <lineage>
        <taxon>Bacteria</taxon>
        <taxon>Bacillati</taxon>
        <taxon>Bacillota</taxon>
        <taxon>Clostridia</taxon>
        <taxon>Eubacteriales</taxon>
        <taxon>Heliobacteriaceae</taxon>
        <taxon>Heliomicrobium</taxon>
    </lineage>
</organism>
<dbReference type="OrthoDB" id="9810066at2"/>
<evidence type="ECO:0000259" key="1">
    <source>
        <dbReference type="Pfam" id="PF00156"/>
    </source>
</evidence>
<dbReference type="Gene3D" id="3.40.50.2020">
    <property type="match status" value="1"/>
</dbReference>
<dbReference type="EMBL" id="WXEX01000016">
    <property type="protein sequence ID" value="MZP44465.1"/>
    <property type="molecule type" value="Genomic_DNA"/>
</dbReference>
<dbReference type="SUPFAM" id="SSF53271">
    <property type="entry name" value="PRTase-like"/>
    <property type="match status" value="1"/>
</dbReference>
<sequence>MASIHKDYANRQEAGLRLAEEIAATNQPFDLIVAVPRGGVEVAAPIAQRLKNPLALISPRKLAMPHQAEVAIGAIGPDGSFLLDESLIAHYGISREYIDAEKKRQLAEMERRRRDYPFPLTPDQAKGRRLLLVDDGVATGFTLRAAIATLQAYGPAYLAVALPVGPADTLSLLRHAVDRVHCPLVPEPFYAVGAYYEDFGQTSDETVRALLTGVNGCNA</sequence>
<proteinExistence type="predicted"/>
<dbReference type="InterPro" id="IPR000836">
    <property type="entry name" value="PRTase_dom"/>
</dbReference>
<reference evidence="2 3" key="1">
    <citation type="submission" date="2020-01" db="EMBL/GenBank/DDBJ databases">
        <title>Whole genome sequence of Heliobacterium gestii DSM 11169.</title>
        <authorList>
            <person name="Kyndt J.A."/>
            <person name="Meyer T.E."/>
        </authorList>
    </citation>
    <scope>NUCLEOTIDE SEQUENCE [LARGE SCALE GENOMIC DNA]</scope>
    <source>
        <strain evidence="2 3">DSM 11169</strain>
    </source>
</reference>
<dbReference type="InterPro" id="IPR029057">
    <property type="entry name" value="PRTase-like"/>
</dbReference>
<keyword evidence="2" id="KW-0328">Glycosyltransferase</keyword>
<name>A0A845LJ89_HELGE</name>
<evidence type="ECO:0000313" key="3">
    <source>
        <dbReference type="Proteomes" id="UP000471031"/>
    </source>
</evidence>
<dbReference type="Proteomes" id="UP000471031">
    <property type="component" value="Unassembled WGS sequence"/>
</dbReference>
<evidence type="ECO:0000313" key="2">
    <source>
        <dbReference type="EMBL" id="MZP44465.1"/>
    </source>
</evidence>
<accession>A0A845LJ89</accession>
<dbReference type="Pfam" id="PF00156">
    <property type="entry name" value="Pribosyltran"/>
    <property type="match status" value="1"/>
</dbReference>
<dbReference type="Gene3D" id="3.30.1310.20">
    <property type="entry name" value="PRTase-like"/>
    <property type="match status" value="1"/>
</dbReference>
<dbReference type="CDD" id="cd06223">
    <property type="entry name" value="PRTases_typeI"/>
    <property type="match status" value="1"/>
</dbReference>
<dbReference type="GO" id="GO:0016757">
    <property type="term" value="F:glycosyltransferase activity"/>
    <property type="evidence" value="ECO:0007669"/>
    <property type="project" value="UniProtKB-KW"/>
</dbReference>
<gene>
    <name evidence="2" type="ORF">GTO89_15640</name>
</gene>
<keyword evidence="2" id="KW-0808">Transferase</keyword>
<keyword evidence="3" id="KW-1185">Reference proteome</keyword>
<comment type="caution">
    <text evidence="2">The sequence shown here is derived from an EMBL/GenBank/DDBJ whole genome shotgun (WGS) entry which is preliminary data.</text>
</comment>
<dbReference type="RefSeq" id="WP_161263034.1">
    <property type="nucleotide sequence ID" value="NZ_JAFBDC010000017.1"/>
</dbReference>